<dbReference type="SUPFAM" id="SSF141868">
    <property type="entry name" value="EAL domain-like"/>
    <property type="match status" value="1"/>
</dbReference>
<dbReference type="FunFam" id="3.20.20.450:FF:000001">
    <property type="entry name" value="Cyclic di-GMP phosphodiesterase yahA"/>
    <property type="match status" value="1"/>
</dbReference>
<dbReference type="Gene3D" id="3.20.20.450">
    <property type="entry name" value="EAL domain"/>
    <property type="match status" value="1"/>
</dbReference>
<dbReference type="InterPro" id="IPR000700">
    <property type="entry name" value="PAS-assoc_C"/>
</dbReference>
<evidence type="ECO:0000259" key="3">
    <source>
        <dbReference type="PROSITE" id="PS50113"/>
    </source>
</evidence>
<accession>A0A495BE66</accession>
<dbReference type="PROSITE" id="PS50887">
    <property type="entry name" value="GGDEF"/>
    <property type="match status" value="1"/>
</dbReference>
<feature type="domain" description="PAC" evidence="3">
    <location>
        <begin position="587"/>
        <end position="639"/>
    </location>
</feature>
<dbReference type="PROSITE" id="PS50113">
    <property type="entry name" value="PAC"/>
    <property type="match status" value="3"/>
</dbReference>
<feature type="transmembrane region" description="Helical" evidence="1">
    <location>
        <begin position="53"/>
        <end position="86"/>
    </location>
</feature>
<dbReference type="InterPro" id="IPR052155">
    <property type="entry name" value="Biofilm_reg_signaling"/>
</dbReference>
<dbReference type="PROSITE" id="PS50112">
    <property type="entry name" value="PAS"/>
    <property type="match status" value="3"/>
</dbReference>
<dbReference type="SMART" id="SM00267">
    <property type="entry name" value="GGDEF"/>
    <property type="match status" value="1"/>
</dbReference>
<dbReference type="InterPro" id="IPR013656">
    <property type="entry name" value="PAS_4"/>
</dbReference>
<feature type="transmembrane region" description="Helical" evidence="1">
    <location>
        <begin position="164"/>
        <end position="182"/>
    </location>
</feature>
<dbReference type="SMART" id="SM00091">
    <property type="entry name" value="PAS"/>
    <property type="match status" value="3"/>
</dbReference>
<dbReference type="Pfam" id="PF08448">
    <property type="entry name" value="PAS_4"/>
    <property type="match status" value="1"/>
</dbReference>
<evidence type="ECO:0000259" key="4">
    <source>
        <dbReference type="PROSITE" id="PS50883"/>
    </source>
</evidence>
<sequence>MERQTRNALLAFAVFVAGIYAWPAQLAAPLLPAMFLSHGALAWRAGSAGLRAGLVWCALGAAAAFWLLPPLPALLWSATLCLPLLVLRQVLPPRHFRLYSAFGIERLMLRLCLPALLIVLPLVLASMAPPLQWLGWFALAWLSLLLFCGLLFTPAPSSAMQLRTLWLGALMTGGFALLWLPFGQPQLLYSLILLLPLLVFAAPRYGSVGQSGLLALGLLLLSLPLRLGVPGWAALHDTQAALTMALCAGLLCGVAVMGDLYRRRERLLRDVRAQFESLLNQSTSLMTLKDTNGRYLLVNLNFARLFGLPAEHFKGKTSRDVFDADEAARINSHDQQVMHSLESRQFEQRISSGGKHYLMLSSVFPLFDSDGLPAGVGSISVDISQREEEERQRHEAMEKYRAVVEQSLIGIYIVQGDTLVYVNPKLSDLVGYAAEDLLGRSITSVLVAGEDERIRQQIRRRMRENILVMHYTTRLLHQSGDIVDVEIHSRLFDYQGKKAIIGVVMDISERVAASAELRLAATVFDNATEGILVTDGDGAVVMVNKAFTRITGFASDEAIGRTSRMLKTANRERNKPLIDALNQQGFWKGEMFDRRKCGEPYTAELSISAVRDGHGALSHYVGVFSDITGRKQAEDRLQFLASHDPLTRLPNRSALIEALDSAIASPDEALPTMALMFIDLDRFKLINDSFGHQAGDEVLHEIAARLLQAAERFGMVARLGGDEFTLLVRDFDNHETLARMAEEVLHALARPMRVESHEVFVSGSIGISVYPNDGVDAVALLKNADAAMYRAKEAGKNTYQFFDAQMNAQTFERLLMESGLRQALERGEFELHYQPQVAGDDHQLLGVEALIRWRHPHLGLVSPARFIPLAEETGLIKPIGAWVLREACRQMMAWDAQGLAIPRLAVNLSARQFEQQSLLHDVAEVLANTGLEPARLDLEITESMLMQNPQEAVLLLGELKALGVKLSIDDFGTGYSSLSNLKRFPLDYLKIDRSFIEGLPGDEDSAAITEAIIAMARKLHYTVIAEGVETAEQGAFLRLNGCAILQGYYFSKPLPAANLAGWLLKHQQRCQASLA</sequence>
<feature type="domain" description="EAL" evidence="4">
    <location>
        <begin position="813"/>
        <end position="1067"/>
    </location>
</feature>
<dbReference type="CDD" id="cd00130">
    <property type="entry name" value="PAS"/>
    <property type="match status" value="3"/>
</dbReference>
<comment type="caution">
    <text evidence="6">The sequence shown here is derived from an EMBL/GenBank/DDBJ whole genome shotgun (WGS) entry which is preliminary data.</text>
</comment>
<feature type="transmembrane region" description="Helical" evidence="1">
    <location>
        <begin position="213"/>
        <end position="235"/>
    </location>
</feature>
<protein>
    <submittedName>
        <fullName evidence="6">PAS domain S-box-containing protein/diguanylate cyclase (GGDEF)-like protein</fullName>
    </submittedName>
</protein>
<dbReference type="PANTHER" id="PTHR44757:SF2">
    <property type="entry name" value="BIOFILM ARCHITECTURE MAINTENANCE PROTEIN MBAA"/>
    <property type="match status" value="1"/>
</dbReference>
<dbReference type="EMBL" id="RBID01000014">
    <property type="protein sequence ID" value="RKQ59040.1"/>
    <property type="molecule type" value="Genomic_DNA"/>
</dbReference>
<feature type="domain" description="PAS" evidence="2">
    <location>
        <begin position="396"/>
        <end position="465"/>
    </location>
</feature>
<feature type="transmembrane region" description="Helical" evidence="1">
    <location>
        <begin position="188"/>
        <end position="206"/>
    </location>
</feature>
<dbReference type="SUPFAM" id="SSF55785">
    <property type="entry name" value="PYP-like sensor domain (PAS domain)"/>
    <property type="match status" value="3"/>
</dbReference>
<dbReference type="InterPro" id="IPR000014">
    <property type="entry name" value="PAS"/>
</dbReference>
<dbReference type="Gene3D" id="3.30.70.270">
    <property type="match status" value="1"/>
</dbReference>
<evidence type="ECO:0000313" key="7">
    <source>
        <dbReference type="Proteomes" id="UP000279384"/>
    </source>
</evidence>
<dbReference type="Gene3D" id="3.30.450.20">
    <property type="entry name" value="PAS domain"/>
    <property type="match status" value="3"/>
</dbReference>
<evidence type="ECO:0000313" key="6">
    <source>
        <dbReference type="EMBL" id="RKQ59040.1"/>
    </source>
</evidence>
<dbReference type="InterPro" id="IPR035965">
    <property type="entry name" value="PAS-like_dom_sf"/>
</dbReference>
<dbReference type="SMART" id="SM00052">
    <property type="entry name" value="EAL"/>
    <property type="match status" value="1"/>
</dbReference>
<feature type="domain" description="PAC" evidence="3">
    <location>
        <begin position="469"/>
        <end position="519"/>
    </location>
</feature>
<dbReference type="InterPro" id="IPR029787">
    <property type="entry name" value="Nucleotide_cyclase"/>
</dbReference>
<dbReference type="Pfam" id="PF00990">
    <property type="entry name" value="GGDEF"/>
    <property type="match status" value="1"/>
</dbReference>
<dbReference type="RefSeq" id="WP_245961117.1">
    <property type="nucleotide sequence ID" value="NZ_RBID01000014.1"/>
</dbReference>
<feature type="transmembrane region" description="Helical" evidence="1">
    <location>
        <begin position="107"/>
        <end position="127"/>
    </location>
</feature>
<dbReference type="InterPro" id="IPR013767">
    <property type="entry name" value="PAS_fold"/>
</dbReference>
<feature type="domain" description="PAC" evidence="3">
    <location>
        <begin position="339"/>
        <end position="395"/>
    </location>
</feature>
<evidence type="ECO:0000259" key="2">
    <source>
        <dbReference type="PROSITE" id="PS50112"/>
    </source>
</evidence>
<feature type="domain" description="GGDEF" evidence="5">
    <location>
        <begin position="671"/>
        <end position="804"/>
    </location>
</feature>
<dbReference type="InterPro" id="IPR035919">
    <property type="entry name" value="EAL_sf"/>
</dbReference>
<feature type="transmembrane region" description="Helical" evidence="1">
    <location>
        <begin position="133"/>
        <end position="152"/>
    </location>
</feature>
<dbReference type="SUPFAM" id="SSF55073">
    <property type="entry name" value="Nucleotide cyclase"/>
    <property type="match status" value="1"/>
</dbReference>
<dbReference type="InterPro" id="IPR001633">
    <property type="entry name" value="EAL_dom"/>
</dbReference>
<dbReference type="AlphaFoldDB" id="A0A495BE66"/>
<keyword evidence="1" id="KW-1133">Transmembrane helix</keyword>
<keyword evidence="1" id="KW-0812">Transmembrane</keyword>
<name>A0A495BE66_VOGIN</name>
<dbReference type="InterPro" id="IPR043128">
    <property type="entry name" value="Rev_trsase/Diguanyl_cyclase"/>
</dbReference>
<dbReference type="InterPro" id="IPR000160">
    <property type="entry name" value="GGDEF_dom"/>
</dbReference>
<dbReference type="SMART" id="SM00086">
    <property type="entry name" value="PAC"/>
    <property type="match status" value="3"/>
</dbReference>
<dbReference type="CDD" id="cd01949">
    <property type="entry name" value="GGDEF"/>
    <property type="match status" value="1"/>
</dbReference>
<feature type="domain" description="PAS" evidence="2">
    <location>
        <begin position="516"/>
        <end position="585"/>
    </location>
</feature>
<dbReference type="Pfam" id="PF00989">
    <property type="entry name" value="PAS"/>
    <property type="match status" value="1"/>
</dbReference>
<dbReference type="PANTHER" id="PTHR44757">
    <property type="entry name" value="DIGUANYLATE CYCLASE DGCP"/>
    <property type="match status" value="1"/>
</dbReference>
<evidence type="ECO:0000259" key="5">
    <source>
        <dbReference type="PROSITE" id="PS50887"/>
    </source>
</evidence>
<dbReference type="NCBIfam" id="TIGR00229">
    <property type="entry name" value="sensory_box"/>
    <property type="match status" value="3"/>
</dbReference>
<organism evidence="6 7">
    <name type="scientific">Vogesella indigofera</name>
    <name type="common">Pseudomonas indigofera</name>
    <dbReference type="NCBI Taxonomy" id="45465"/>
    <lineage>
        <taxon>Bacteria</taxon>
        <taxon>Pseudomonadati</taxon>
        <taxon>Pseudomonadota</taxon>
        <taxon>Betaproteobacteria</taxon>
        <taxon>Neisseriales</taxon>
        <taxon>Chromobacteriaceae</taxon>
        <taxon>Vogesella</taxon>
    </lineage>
</organism>
<feature type="domain" description="PAS" evidence="2">
    <location>
        <begin position="271"/>
        <end position="341"/>
    </location>
</feature>
<evidence type="ECO:0000256" key="1">
    <source>
        <dbReference type="SAM" id="Phobius"/>
    </source>
</evidence>
<dbReference type="CDD" id="cd01948">
    <property type="entry name" value="EAL"/>
    <property type="match status" value="1"/>
</dbReference>
<dbReference type="Pfam" id="PF00563">
    <property type="entry name" value="EAL"/>
    <property type="match status" value="1"/>
</dbReference>
<dbReference type="InterPro" id="IPR001610">
    <property type="entry name" value="PAC"/>
</dbReference>
<dbReference type="PROSITE" id="PS50883">
    <property type="entry name" value="EAL"/>
    <property type="match status" value="1"/>
</dbReference>
<keyword evidence="1" id="KW-0472">Membrane</keyword>
<dbReference type="Pfam" id="PF13426">
    <property type="entry name" value="PAS_9"/>
    <property type="match status" value="1"/>
</dbReference>
<gene>
    <name evidence="6" type="ORF">C8E02_2017</name>
</gene>
<dbReference type="Proteomes" id="UP000279384">
    <property type="component" value="Unassembled WGS sequence"/>
</dbReference>
<proteinExistence type="predicted"/>
<dbReference type="GO" id="GO:0006355">
    <property type="term" value="P:regulation of DNA-templated transcription"/>
    <property type="evidence" value="ECO:0007669"/>
    <property type="project" value="InterPro"/>
</dbReference>
<reference evidence="6 7" key="1">
    <citation type="submission" date="2018-10" db="EMBL/GenBank/DDBJ databases">
        <title>Genomic Encyclopedia of Type Strains, Phase IV (KMG-IV): sequencing the most valuable type-strain genomes for metagenomic binning, comparative biology and taxonomic classification.</title>
        <authorList>
            <person name="Goeker M."/>
        </authorList>
    </citation>
    <scope>NUCLEOTIDE SEQUENCE [LARGE SCALE GENOMIC DNA]</scope>
    <source>
        <strain evidence="6 7">DSM 3303</strain>
    </source>
</reference>
<dbReference type="NCBIfam" id="TIGR00254">
    <property type="entry name" value="GGDEF"/>
    <property type="match status" value="1"/>
</dbReference>